<feature type="region of interest" description="Disordered" evidence="1">
    <location>
        <begin position="82"/>
        <end position="113"/>
    </location>
</feature>
<feature type="region of interest" description="Disordered" evidence="1">
    <location>
        <begin position="1"/>
        <end position="66"/>
    </location>
</feature>
<keyword evidence="3" id="KW-1185">Reference proteome</keyword>
<sequence>MSDAQSVHIVASTLSLRGSRSTSMLGDSHDDGDAKAASTPGKKSSLTTPTKAATHRESWSEEEDASEAEYCGRDFCYPASPATPAERSYRSGPAGTAAGGRTRTETPFRTGRTSSYTSSIGYDVCPSSDMSALSDFSSSYPDTLASSESGRSKRRSVASASSGDDVFISASERISYATARTPSPTSTQYTTVMQVPSSSSSGGELLYAFHAVSYGRASAFDPQDADAVESVDLIVPEDPTMSHSATQRLRFAAFQLFRRFLLLSFHLPQRQAAFVDGIIWHHPKSSGFDELGVVCPSTKFTPITPASMIEEESEPELWLSPSLSRTASVVSPSSTSEESQQPEPWLSPTGSRTASIVSPSSTSEESQQPEPWLSPTGSRTASIVSPSSTSEESEEPEPWLGPPQSRTTSVLSPSSASMISVMSFTEIESVSEVSWVTPGLTTETETPSGTDMYRPLTISVSEGAESLPPTSAATASTITLTASVGSVSPTSTATASVMSVSIASVSSLPTPSEASAHASVVSISKTSTPTIQPITPKSSSRASTTSYDETTGLYSSSVLHPSPSTQSIARQDPFDTSFDSSFLRPSGSMEDTLERQ</sequence>
<evidence type="ECO:0000256" key="1">
    <source>
        <dbReference type="SAM" id="MobiDB-lite"/>
    </source>
</evidence>
<feature type="compositionally biased region" description="Polar residues" evidence="1">
    <location>
        <begin position="348"/>
        <end position="357"/>
    </location>
</feature>
<name>A0A0C9T294_SPHS4</name>
<gene>
    <name evidence="2" type="ORF">M422DRAFT_276632</name>
</gene>
<proteinExistence type="predicted"/>
<feature type="region of interest" description="Disordered" evidence="1">
    <location>
        <begin position="138"/>
        <end position="157"/>
    </location>
</feature>
<dbReference type="HOGENOM" id="CLU_457958_0_0_1"/>
<feature type="compositionally biased region" description="Low complexity" evidence="1">
    <location>
        <begin position="358"/>
        <end position="371"/>
    </location>
</feature>
<feature type="compositionally biased region" description="Polar residues" evidence="1">
    <location>
        <begin position="521"/>
        <end position="569"/>
    </location>
</feature>
<protein>
    <submittedName>
        <fullName evidence="2">Uncharacterized protein</fullName>
    </submittedName>
</protein>
<dbReference type="AlphaFoldDB" id="A0A0C9T294"/>
<dbReference type="EMBL" id="KN837894">
    <property type="protein sequence ID" value="KIJ22888.1"/>
    <property type="molecule type" value="Genomic_DNA"/>
</dbReference>
<feature type="region of interest" description="Disordered" evidence="1">
    <location>
        <begin position="328"/>
        <end position="412"/>
    </location>
</feature>
<feature type="compositionally biased region" description="Low complexity" evidence="1">
    <location>
        <begin position="12"/>
        <end position="26"/>
    </location>
</feature>
<dbReference type="Proteomes" id="UP000054279">
    <property type="component" value="Unassembled WGS sequence"/>
</dbReference>
<accession>A0A0C9T294</accession>
<evidence type="ECO:0000313" key="2">
    <source>
        <dbReference type="EMBL" id="KIJ22888.1"/>
    </source>
</evidence>
<organism evidence="2 3">
    <name type="scientific">Sphaerobolus stellatus (strain SS14)</name>
    <dbReference type="NCBI Taxonomy" id="990650"/>
    <lineage>
        <taxon>Eukaryota</taxon>
        <taxon>Fungi</taxon>
        <taxon>Dikarya</taxon>
        <taxon>Basidiomycota</taxon>
        <taxon>Agaricomycotina</taxon>
        <taxon>Agaricomycetes</taxon>
        <taxon>Phallomycetidae</taxon>
        <taxon>Geastrales</taxon>
        <taxon>Sphaerobolaceae</taxon>
        <taxon>Sphaerobolus</taxon>
    </lineage>
</organism>
<feature type="region of interest" description="Disordered" evidence="1">
    <location>
        <begin position="504"/>
        <end position="596"/>
    </location>
</feature>
<evidence type="ECO:0000313" key="3">
    <source>
        <dbReference type="Proteomes" id="UP000054279"/>
    </source>
</evidence>
<reference evidence="2 3" key="1">
    <citation type="submission" date="2014-06" db="EMBL/GenBank/DDBJ databases">
        <title>Evolutionary Origins and Diversification of the Mycorrhizal Mutualists.</title>
        <authorList>
            <consortium name="DOE Joint Genome Institute"/>
            <consortium name="Mycorrhizal Genomics Consortium"/>
            <person name="Kohler A."/>
            <person name="Kuo A."/>
            <person name="Nagy L.G."/>
            <person name="Floudas D."/>
            <person name="Copeland A."/>
            <person name="Barry K.W."/>
            <person name="Cichocki N."/>
            <person name="Veneault-Fourrey C."/>
            <person name="LaButti K."/>
            <person name="Lindquist E.A."/>
            <person name="Lipzen A."/>
            <person name="Lundell T."/>
            <person name="Morin E."/>
            <person name="Murat C."/>
            <person name="Riley R."/>
            <person name="Ohm R."/>
            <person name="Sun H."/>
            <person name="Tunlid A."/>
            <person name="Henrissat B."/>
            <person name="Grigoriev I.V."/>
            <person name="Hibbett D.S."/>
            <person name="Martin F."/>
        </authorList>
    </citation>
    <scope>NUCLEOTIDE SEQUENCE [LARGE SCALE GENOMIC DNA]</scope>
    <source>
        <strain evidence="2 3">SS14</strain>
    </source>
</reference>
<feature type="compositionally biased region" description="Polar residues" evidence="1">
    <location>
        <begin position="41"/>
        <end position="51"/>
    </location>
</feature>
<feature type="compositionally biased region" description="Polar residues" evidence="1">
    <location>
        <begin position="375"/>
        <end position="384"/>
    </location>
</feature>
<dbReference type="OrthoDB" id="2507336at2759"/>
<feature type="compositionally biased region" description="Low complexity" evidence="1">
    <location>
        <begin position="328"/>
        <end position="342"/>
    </location>
</feature>